<evidence type="ECO:0000256" key="5">
    <source>
        <dbReference type="ARBA" id="ARBA00017467"/>
    </source>
</evidence>
<dbReference type="EMBL" id="KZ679006">
    <property type="protein sequence ID" value="PSS27158.1"/>
    <property type="molecule type" value="Genomic_DNA"/>
</dbReference>
<dbReference type="InterPro" id="IPR013969">
    <property type="entry name" value="Oligosacch_biosynth_Alg14"/>
</dbReference>
<keyword evidence="8 11" id="KW-1133">Transmembrane helix</keyword>
<dbReference type="Pfam" id="PF08660">
    <property type="entry name" value="Alg14"/>
    <property type="match status" value="1"/>
</dbReference>
<comment type="function">
    <text evidence="11">Involved in protein N-glycosylation. Essential for the second step of the dolichol-linked oligosaccharide pathway. Anchors the catalytic subunit ALG13 to the ER.</text>
</comment>
<sequence>MADISALRLLVAAVLVVVTASFLRVLYVLPSTSRPRLDPRIKYPKTGPSHMVIVLGSGGHTAEMMSLLRDINPARWAHRTYIVSTGDSFSAGKAYDIEATLQTEYVDDAHPAPEGVTHPVTGIWQVMTVPRARKIHQPLYTTPLSSLSCLIGCLTALYEAARTSTITPFEYPDLIITNGPATAVMVILASVILKFFGLAPLWKMKIIYVESWARVKTLSLSGKVLLWMGVCDKFLVQWETLAKEINRNGVRKVDWQGFLVQI</sequence>
<comment type="caution">
    <text evidence="11">Lacks conserved residue(s) required for the propagation of feature annotation.</text>
</comment>
<dbReference type="Gene3D" id="3.40.50.2000">
    <property type="entry name" value="Glycogen Phosphorylase B"/>
    <property type="match status" value="1"/>
</dbReference>
<evidence type="ECO:0000256" key="9">
    <source>
        <dbReference type="ARBA" id="ARBA00023136"/>
    </source>
</evidence>
<keyword evidence="13" id="KW-1185">Reference proteome</keyword>
<evidence type="ECO:0000256" key="11">
    <source>
        <dbReference type="RuleBase" id="RU362127"/>
    </source>
</evidence>
<dbReference type="FunCoup" id="A0A2T3BCV3">
    <property type="interactions" value="294"/>
</dbReference>
<evidence type="ECO:0000256" key="7">
    <source>
        <dbReference type="ARBA" id="ARBA00022824"/>
    </source>
</evidence>
<comment type="subcellular location">
    <subcellularLocation>
        <location evidence="1 11">Endoplasmic reticulum membrane</location>
        <topology evidence="1 11">Single-pass membrane protein</topology>
    </subcellularLocation>
    <subcellularLocation>
        <location evidence="2">Nucleus membrane</location>
        <topology evidence="2">Single-pass membrane protein</topology>
    </subcellularLocation>
</comment>
<evidence type="ECO:0000256" key="10">
    <source>
        <dbReference type="ARBA" id="ARBA00032062"/>
    </source>
</evidence>
<dbReference type="GO" id="GO:0004577">
    <property type="term" value="F:N-acetylglucosaminyldiphosphodolichol N-acetylglucosaminyltransferase activity"/>
    <property type="evidence" value="ECO:0007669"/>
    <property type="project" value="TreeGrafter"/>
</dbReference>
<dbReference type="Proteomes" id="UP000241818">
    <property type="component" value="Unassembled WGS sequence"/>
</dbReference>
<evidence type="ECO:0000256" key="4">
    <source>
        <dbReference type="ARBA" id="ARBA00011335"/>
    </source>
</evidence>
<dbReference type="OrthoDB" id="17098at2759"/>
<proteinExistence type="inferred from homology"/>
<gene>
    <name evidence="11" type="primary">ALG14</name>
    <name evidence="12" type="ORF">M430DRAFT_111629</name>
</gene>
<feature type="transmembrane region" description="Helical" evidence="11">
    <location>
        <begin position="181"/>
        <end position="202"/>
    </location>
</feature>
<evidence type="ECO:0000256" key="2">
    <source>
        <dbReference type="ARBA" id="ARBA00004590"/>
    </source>
</evidence>
<dbReference type="InParanoid" id="A0A2T3BCV3"/>
<organism evidence="12 13">
    <name type="scientific">Amorphotheca resinae ATCC 22711</name>
    <dbReference type="NCBI Taxonomy" id="857342"/>
    <lineage>
        <taxon>Eukaryota</taxon>
        <taxon>Fungi</taxon>
        <taxon>Dikarya</taxon>
        <taxon>Ascomycota</taxon>
        <taxon>Pezizomycotina</taxon>
        <taxon>Leotiomycetes</taxon>
        <taxon>Helotiales</taxon>
        <taxon>Amorphothecaceae</taxon>
        <taxon>Amorphotheca</taxon>
    </lineage>
</organism>
<comment type="subunit">
    <text evidence="4 11">Heterodimer with ALG13 to form a functional enzyme.</text>
</comment>
<reference evidence="12 13" key="1">
    <citation type="journal article" date="2018" name="New Phytol.">
        <title>Comparative genomics and transcriptomics depict ericoid mycorrhizal fungi as versatile saprotrophs and plant mutualists.</title>
        <authorList>
            <person name="Martino E."/>
            <person name="Morin E."/>
            <person name="Grelet G.A."/>
            <person name="Kuo A."/>
            <person name="Kohler A."/>
            <person name="Daghino S."/>
            <person name="Barry K.W."/>
            <person name="Cichocki N."/>
            <person name="Clum A."/>
            <person name="Dockter R.B."/>
            <person name="Hainaut M."/>
            <person name="Kuo R.C."/>
            <person name="LaButti K."/>
            <person name="Lindahl B.D."/>
            <person name="Lindquist E.A."/>
            <person name="Lipzen A."/>
            <person name="Khouja H.R."/>
            <person name="Magnuson J."/>
            <person name="Murat C."/>
            <person name="Ohm R.A."/>
            <person name="Singer S.W."/>
            <person name="Spatafora J.W."/>
            <person name="Wang M."/>
            <person name="Veneault-Fourrey C."/>
            <person name="Henrissat B."/>
            <person name="Grigoriev I.V."/>
            <person name="Martin F.M."/>
            <person name="Perotto S."/>
        </authorList>
    </citation>
    <scope>NUCLEOTIDE SEQUENCE [LARGE SCALE GENOMIC DNA]</scope>
    <source>
        <strain evidence="12 13">ATCC 22711</strain>
    </source>
</reference>
<dbReference type="STRING" id="857342.A0A2T3BCV3"/>
<evidence type="ECO:0000256" key="3">
    <source>
        <dbReference type="ARBA" id="ARBA00009731"/>
    </source>
</evidence>
<keyword evidence="7 11" id="KW-0256">Endoplasmic reticulum</keyword>
<feature type="transmembrane region" description="Helical" evidence="11">
    <location>
        <begin position="139"/>
        <end position="161"/>
    </location>
</feature>
<name>A0A2T3BCV3_AMORE</name>
<dbReference type="GO" id="GO:0006488">
    <property type="term" value="P:dolichol-linked oligosaccharide biosynthetic process"/>
    <property type="evidence" value="ECO:0007669"/>
    <property type="project" value="InterPro"/>
</dbReference>
<evidence type="ECO:0000313" key="13">
    <source>
        <dbReference type="Proteomes" id="UP000241818"/>
    </source>
</evidence>
<evidence type="ECO:0000256" key="1">
    <source>
        <dbReference type="ARBA" id="ARBA00004389"/>
    </source>
</evidence>
<comment type="similarity">
    <text evidence="3 11">Belongs to the ALG14 family.</text>
</comment>
<keyword evidence="12" id="KW-0808">Transferase</keyword>
<evidence type="ECO:0000256" key="8">
    <source>
        <dbReference type="ARBA" id="ARBA00022989"/>
    </source>
</evidence>
<evidence type="ECO:0000256" key="6">
    <source>
        <dbReference type="ARBA" id="ARBA00022692"/>
    </source>
</evidence>
<dbReference type="GO" id="GO:0031965">
    <property type="term" value="C:nuclear membrane"/>
    <property type="evidence" value="ECO:0007669"/>
    <property type="project" value="UniProtKB-SubCell"/>
</dbReference>
<keyword evidence="6 11" id="KW-0812">Transmembrane</keyword>
<dbReference type="AlphaFoldDB" id="A0A2T3BCV3"/>
<dbReference type="PANTHER" id="PTHR12154">
    <property type="entry name" value="GLYCOSYL TRANSFERASE-RELATED"/>
    <property type="match status" value="1"/>
</dbReference>
<protein>
    <recommendedName>
        <fullName evidence="5 11">UDP-N-acetylglucosamine transferase subunit ALG14</fullName>
    </recommendedName>
    <alternativeName>
        <fullName evidence="10 11">Asparagine-linked glycosylation protein 14</fullName>
    </alternativeName>
</protein>
<feature type="transmembrane region" description="Helical" evidence="11">
    <location>
        <begin position="6"/>
        <end position="27"/>
    </location>
</feature>
<accession>A0A2T3BCV3</accession>
<dbReference type="GO" id="GO:0043541">
    <property type="term" value="C:UDP-N-acetylglucosamine transferase complex"/>
    <property type="evidence" value="ECO:0007669"/>
    <property type="project" value="TreeGrafter"/>
</dbReference>
<evidence type="ECO:0000313" key="12">
    <source>
        <dbReference type="EMBL" id="PSS27158.1"/>
    </source>
</evidence>
<keyword evidence="9 11" id="KW-0472">Membrane</keyword>
<dbReference type="PANTHER" id="PTHR12154:SF4">
    <property type="entry name" value="UDP-N-ACETYLGLUCOSAMINE TRANSFERASE SUBUNIT ALG14 HOMOLOG"/>
    <property type="match status" value="1"/>
</dbReference>